<dbReference type="Proteomes" id="UP000092993">
    <property type="component" value="Unassembled WGS sequence"/>
</dbReference>
<dbReference type="PANTHER" id="PTHR43147:SF2">
    <property type="entry name" value="NADP-DEPENDENT OXIDOREDUCTASE DOMAIN-CONTAINING PROTEIN"/>
    <property type="match status" value="1"/>
</dbReference>
<keyword evidence="3" id="KW-1185">Reference proteome</keyword>
<dbReference type="CDD" id="cd19101">
    <property type="entry name" value="AKR_unchar"/>
    <property type="match status" value="1"/>
</dbReference>
<dbReference type="SUPFAM" id="SSF51430">
    <property type="entry name" value="NAD(P)-linked oxidoreductase"/>
    <property type="match status" value="1"/>
</dbReference>
<sequence>MCAVPQPEQFLLGPFTVPRIWTGLWQLSSNAWGSVPAVKIRQEMARYTASGYTAFDMVGLFRISDLTRISPTGATWVLLRVRVLASNPIRDICRQRNTADHYGSSELLFGQFLQSLPSAQRVLGATKWCVFGTIDPSRAVVEAAVHERMARMQIDHIDLLQFHWQNYQDKGYLTALRILQALCDEGKILALGLCNFDAVRTDEICTELGPRSIVSNQVQFSLIDNRPLHGMNHVCEKHNLKLLAYGTLCGGFLADRWLNQPEPEFYSGQLNPSQRKYLDMIVKAWGDWALFQSLLVVLRSIADQYDGVSIANVATRWVLQHPFVGAVIIGSARLGITDHTEENSVVFGFTLSENDLAAIEAVLRSSNSSRMISTIGDCGAEYR</sequence>
<reference evidence="2 3" key="1">
    <citation type="submission" date="2016-03" db="EMBL/GenBank/DDBJ databases">
        <title>Whole genome sequencing of Grifola frondosa 9006-11.</title>
        <authorList>
            <person name="Min B."/>
            <person name="Park H."/>
            <person name="Kim J.-G."/>
            <person name="Cho H."/>
            <person name="Oh Y.-L."/>
            <person name="Kong W.-S."/>
            <person name="Choi I.-G."/>
        </authorList>
    </citation>
    <scope>NUCLEOTIDE SEQUENCE [LARGE SCALE GENOMIC DNA]</scope>
    <source>
        <strain evidence="2 3">9006-11</strain>
    </source>
</reference>
<dbReference type="InterPro" id="IPR023210">
    <property type="entry name" value="NADP_OxRdtase_dom"/>
</dbReference>
<evidence type="ECO:0000313" key="2">
    <source>
        <dbReference type="EMBL" id="OBZ74958.1"/>
    </source>
</evidence>
<protein>
    <recommendedName>
        <fullName evidence="1">NADP-dependent oxidoreductase domain-containing protein</fullName>
    </recommendedName>
</protein>
<gene>
    <name evidence="2" type="ORF">A0H81_05080</name>
</gene>
<proteinExistence type="predicted"/>
<organism evidence="2 3">
    <name type="scientific">Grifola frondosa</name>
    <name type="common">Maitake</name>
    <name type="synonym">Polyporus frondosus</name>
    <dbReference type="NCBI Taxonomy" id="5627"/>
    <lineage>
        <taxon>Eukaryota</taxon>
        <taxon>Fungi</taxon>
        <taxon>Dikarya</taxon>
        <taxon>Basidiomycota</taxon>
        <taxon>Agaricomycotina</taxon>
        <taxon>Agaricomycetes</taxon>
        <taxon>Polyporales</taxon>
        <taxon>Grifolaceae</taxon>
        <taxon>Grifola</taxon>
    </lineage>
</organism>
<dbReference type="PANTHER" id="PTHR43147">
    <property type="entry name" value="PROTEIN TAS"/>
    <property type="match status" value="1"/>
</dbReference>
<accession>A0A1C7MDP9</accession>
<dbReference type="OrthoDB" id="686384at2759"/>
<dbReference type="AlphaFoldDB" id="A0A1C7MDP9"/>
<dbReference type="InterPro" id="IPR036812">
    <property type="entry name" value="NAD(P)_OxRdtase_dom_sf"/>
</dbReference>
<evidence type="ECO:0000313" key="3">
    <source>
        <dbReference type="Proteomes" id="UP000092993"/>
    </source>
</evidence>
<dbReference type="EMBL" id="LUGG01000005">
    <property type="protein sequence ID" value="OBZ74958.1"/>
    <property type="molecule type" value="Genomic_DNA"/>
</dbReference>
<evidence type="ECO:0000259" key="1">
    <source>
        <dbReference type="Pfam" id="PF00248"/>
    </source>
</evidence>
<name>A0A1C7MDP9_GRIFR</name>
<dbReference type="STRING" id="5627.A0A1C7MDP9"/>
<dbReference type="Pfam" id="PF00248">
    <property type="entry name" value="Aldo_ket_red"/>
    <property type="match status" value="1"/>
</dbReference>
<dbReference type="Gene3D" id="3.20.20.100">
    <property type="entry name" value="NADP-dependent oxidoreductase domain"/>
    <property type="match status" value="1"/>
</dbReference>
<dbReference type="OMA" id="MIMTIGD"/>
<comment type="caution">
    <text evidence="2">The sequence shown here is derived from an EMBL/GenBank/DDBJ whole genome shotgun (WGS) entry which is preliminary data.</text>
</comment>
<feature type="domain" description="NADP-dependent oxidoreductase" evidence="1">
    <location>
        <begin position="94"/>
        <end position="363"/>
    </location>
</feature>